<dbReference type="PANTHER" id="PTHR45586">
    <property type="entry name" value="TPR REPEAT-CONTAINING PROTEIN PA4667"/>
    <property type="match status" value="1"/>
</dbReference>
<feature type="chain" id="PRO_5045982649" description="Type IV pilus biogenesis/stability protein PilW" evidence="4">
    <location>
        <begin position="20"/>
        <end position="237"/>
    </location>
</feature>
<evidence type="ECO:0000313" key="6">
    <source>
        <dbReference type="Proteomes" id="UP000838160"/>
    </source>
</evidence>
<sequence>MIRFVRLAFALPLLLACQASPTRTITGDDHRIAMANARIDLGIGYMELSQYSKALQNFQRAKQHAEHHYRVYLSLGKLHSLMQHDKQAEQFYQQALQLAPDNDDALFHFALHVCYHDSYAKALPWFQATREHAHFIQLSEVFYARGVCANTHQLPQQAKQDFETALRYQPNHIDAVYHLALLELSSHQYQQAEQRLMVFHHRFGEHERTKNLLQRIHQRAVSQERVLVPSLDADRDP</sequence>
<dbReference type="PANTHER" id="PTHR45586:SF1">
    <property type="entry name" value="LIPOPOLYSACCHARIDE ASSEMBLY PROTEIN B"/>
    <property type="match status" value="1"/>
</dbReference>
<reference evidence="5" key="1">
    <citation type="submission" date="2021-12" db="EMBL/GenBank/DDBJ databases">
        <authorList>
            <person name="Rodrigo-Torres L."/>
            <person name="Arahal R. D."/>
            <person name="Lucena T."/>
        </authorList>
    </citation>
    <scope>NUCLEOTIDE SEQUENCE</scope>
    <source>
        <strain evidence="5">CECT 8226</strain>
    </source>
</reference>
<accession>A0ABM8ZH09</accession>
<dbReference type="InterPro" id="IPR051012">
    <property type="entry name" value="CellSynth/LPSAsmb/PSIAsmb"/>
</dbReference>
<dbReference type="Gene3D" id="1.25.40.10">
    <property type="entry name" value="Tetratricopeptide repeat domain"/>
    <property type="match status" value="1"/>
</dbReference>
<dbReference type="PROSITE" id="PS50005">
    <property type="entry name" value="TPR"/>
    <property type="match status" value="2"/>
</dbReference>
<keyword evidence="4" id="KW-0732">Signal</keyword>
<dbReference type="InterPro" id="IPR011990">
    <property type="entry name" value="TPR-like_helical_dom_sf"/>
</dbReference>
<name>A0ABM8ZH09_9VIBR</name>
<keyword evidence="6" id="KW-1185">Reference proteome</keyword>
<evidence type="ECO:0008006" key="7">
    <source>
        <dbReference type="Google" id="ProtNLM"/>
    </source>
</evidence>
<feature type="repeat" description="TPR" evidence="3">
    <location>
        <begin position="69"/>
        <end position="102"/>
    </location>
</feature>
<evidence type="ECO:0000256" key="4">
    <source>
        <dbReference type="SAM" id="SignalP"/>
    </source>
</evidence>
<dbReference type="Proteomes" id="UP000838160">
    <property type="component" value="Unassembled WGS sequence"/>
</dbReference>
<evidence type="ECO:0000256" key="2">
    <source>
        <dbReference type="ARBA" id="ARBA00022803"/>
    </source>
</evidence>
<dbReference type="EMBL" id="CAKLCM010000002">
    <property type="protein sequence ID" value="CAH0525647.1"/>
    <property type="molecule type" value="Genomic_DNA"/>
</dbReference>
<dbReference type="PROSITE" id="PS51257">
    <property type="entry name" value="PROKAR_LIPOPROTEIN"/>
    <property type="match status" value="1"/>
</dbReference>
<evidence type="ECO:0000256" key="3">
    <source>
        <dbReference type="PROSITE-ProRule" id="PRU00339"/>
    </source>
</evidence>
<gene>
    <name evidence="5" type="ORF">VHP8226_01175</name>
</gene>
<dbReference type="InterPro" id="IPR019734">
    <property type="entry name" value="TPR_rpt"/>
</dbReference>
<comment type="caution">
    <text evidence="5">The sequence shown here is derived from an EMBL/GenBank/DDBJ whole genome shotgun (WGS) entry which is preliminary data.</text>
</comment>
<evidence type="ECO:0000256" key="1">
    <source>
        <dbReference type="ARBA" id="ARBA00022737"/>
    </source>
</evidence>
<proteinExistence type="predicted"/>
<keyword evidence="1" id="KW-0677">Repeat</keyword>
<evidence type="ECO:0000313" key="5">
    <source>
        <dbReference type="EMBL" id="CAH0525647.1"/>
    </source>
</evidence>
<dbReference type="Pfam" id="PF13181">
    <property type="entry name" value="TPR_8"/>
    <property type="match status" value="1"/>
</dbReference>
<protein>
    <recommendedName>
        <fullName evidence="7">Type IV pilus biogenesis/stability protein PilW</fullName>
    </recommendedName>
</protein>
<keyword evidence="2 3" id="KW-0802">TPR repeat</keyword>
<dbReference type="SMART" id="SM00028">
    <property type="entry name" value="TPR"/>
    <property type="match status" value="3"/>
</dbReference>
<feature type="signal peptide" evidence="4">
    <location>
        <begin position="1"/>
        <end position="19"/>
    </location>
</feature>
<dbReference type="RefSeq" id="WP_237484161.1">
    <property type="nucleotide sequence ID" value="NZ_CAKLCM010000002.1"/>
</dbReference>
<organism evidence="5 6">
    <name type="scientific">Vibrio hippocampi</name>
    <dbReference type="NCBI Taxonomy" id="654686"/>
    <lineage>
        <taxon>Bacteria</taxon>
        <taxon>Pseudomonadati</taxon>
        <taxon>Pseudomonadota</taxon>
        <taxon>Gammaproteobacteria</taxon>
        <taxon>Vibrionales</taxon>
        <taxon>Vibrionaceae</taxon>
        <taxon>Vibrio</taxon>
    </lineage>
</organism>
<dbReference type="SUPFAM" id="SSF81901">
    <property type="entry name" value="HCP-like"/>
    <property type="match status" value="1"/>
</dbReference>
<feature type="repeat" description="TPR" evidence="3">
    <location>
        <begin position="35"/>
        <end position="68"/>
    </location>
</feature>